<comment type="subcellular location">
    <subcellularLocation>
        <location evidence="1">Nucleus</location>
    </subcellularLocation>
</comment>
<dbReference type="InterPro" id="IPR004827">
    <property type="entry name" value="bZIP"/>
</dbReference>
<keyword evidence="5" id="KW-0804">Transcription</keyword>
<keyword evidence="6" id="KW-0539">Nucleus</keyword>
<feature type="coiled-coil region" evidence="7">
    <location>
        <begin position="144"/>
        <end position="178"/>
    </location>
</feature>
<evidence type="ECO:0000256" key="8">
    <source>
        <dbReference type="SAM" id="MobiDB-lite"/>
    </source>
</evidence>
<comment type="similarity">
    <text evidence="2">Belongs to the bZIP family.</text>
</comment>
<evidence type="ECO:0000313" key="10">
    <source>
        <dbReference type="EMBL" id="KAL2481645.1"/>
    </source>
</evidence>
<proteinExistence type="inferred from homology"/>
<sequence>MEFKKGREGAQEDDKIVTCELEAAEALAAMSWCSVVTGSGESDLPRQRILTESVPTSSDAIEDRARANQQFFGNASTLIAHPVNPEQNVETTTHQMCSTSYPTNSASKSRQKLTKADKEAQRCRRVLANRESARQTICRRQALYSEQTCKAAELSAENQHLRREMELAIKDYNSLKTRNGCLKVQMAKITKAETKEIQEESKSAQVEKSTSASSTPPVFFCNQPFAVPVLWPSIGPPSDVFRVQCASHADAALSSQLPLQLRDMPCSHLEQDNSMSLNKPGAPVFVFPVPWPFPFVAHSSTLNSQPALNDRQNENTPSCQCCMHSSSDTLVHAGNHQLLPSVKKKPEASSSMQTLSLGNIHGERFSVPPDDGGQQLGPQPKGAILVSAPPSCTRQIASFRRSINAQVDASLDVKARSSAPEHMAKASPDNKNAIIWSSGKSKDNIASTEARRKRKELLKLKNLNCTSSQDSGKS</sequence>
<protein>
    <submittedName>
        <fullName evidence="10">Basic-leucine zipper (BZIP) transcription factor family protein</fullName>
    </submittedName>
</protein>
<dbReference type="GO" id="GO:0005634">
    <property type="term" value="C:nucleus"/>
    <property type="evidence" value="ECO:0007669"/>
    <property type="project" value="UniProtKB-SubCell"/>
</dbReference>
<dbReference type="InterPro" id="IPR045314">
    <property type="entry name" value="bZIP_plant_GBF1"/>
</dbReference>
<dbReference type="PANTHER" id="PTHR45967">
    <property type="entry name" value="G-BOX-BINDING FACTOR 3-RELATED"/>
    <property type="match status" value="1"/>
</dbReference>
<dbReference type="PANTHER" id="PTHR45967:SF28">
    <property type="entry name" value="BASIC-LEUCINE ZIPPER (BZIP) TRANSCRIPTION FACTOR FAMILY PROTEIN"/>
    <property type="match status" value="1"/>
</dbReference>
<evidence type="ECO:0000259" key="9">
    <source>
        <dbReference type="SMART" id="SM00338"/>
    </source>
</evidence>
<dbReference type="CDD" id="cd14702">
    <property type="entry name" value="bZIP_plant_GBF1"/>
    <property type="match status" value="1"/>
</dbReference>
<dbReference type="EMBL" id="JBFOLK010000010">
    <property type="protein sequence ID" value="KAL2481645.1"/>
    <property type="molecule type" value="Genomic_DNA"/>
</dbReference>
<evidence type="ECO:0000256" key="4">
    <source>
        <dbReference type="ARBA" id="ARBA00023125"/>
    </source>
</evidence>
<dbReference type="Proteomes" id="UP001604336">
    <property type="component" value="Unassembled WGS sequence"/>
</dbReference>
<feature type="domain" description="BZIP" evidence="9">
    <location>
        <begin position="117"/>
        <end position="181"/>
    </location>
</feature>
<feature type="region of interest" description="Disordered" evidence="8">
    <location>
        <begin position="417"/>
        <end position="448"/>
    </location>
</feature>
<dbReference type="AlphaFoldDB" id="A0ABD1QZM1"/>
<evidence type="ECO:0000256" key="6">
    <source>
        <dbReference type="ARBA" id="ARBA00023242"/>
    </source>
</evidence>
<evidence type="ECO:0000256" key="2">
    <source>
        <dbReference type="ARBA" id="ARBA00007163"/>
    </source>
</evidence>
<organism evidence="10 11">
    <name type="scientific">Abeliophyllum distichum</name>
    <dbReference type="NCBI Taxonomy" id="126358"/>
    <lineage>
        <taxon>Eukaryota</taxon>
        <taxon>Viridiplantae</taxon>
        <taxon>Streptophyta</taxon>
        <taxon>Embryophyta</taxon>
        <taxon>Tracheophyta</taxon>
        <taxon>Spermatophyta</taxon>
        <taxon>Magnoliopsida</taxon>
        <taxon>eudicotyledons</taxon>
        <taxon>Gunneridae</taxon>
        <taxon>Pentapetalae</taxon>
        <taxon>asterids</taxon>
        <taxon>lamiids</taxon>
        <taxon>Lamiales</taxon>
        <taxon>Oleaceae</taxon>
        <taxon>Forsythieae</taxon>
        <taxon>Abeliophyllum</taxon>
    </lineage>
</organism>
<dbReference type="InterPro" id="IPR044827">
    <property type="entry name" value="GBF-like"/>
</dbReference>
<keyword evidence="7" id="KW-0175">Coiled coil</keyword>
<evidence type="ECO:0000256" key="3">
    <source>
        <dbReference type="ARBA" id="ARBA00023015"/>
    </source>
</evidence>
<gene>
    <name evidence="10" type="ORF">Adt_34611</name>
</gene>
<evidence type="ECO:0000256" key="5">
    <source>
        <dbReference type="ARBA" id="ARBA00023163"/>
    </source>
</evidence>
<evidence type="ECO:0000313" key="11">
    <source>
        <dbReference type="Proteomes" id="UP001604336"/>
    </source>
</evidence>
<dbReference type="GO" id="GO:0003677">
    <property type="term" value="F:DNA binding"/>
    <property type="evidence" value="ECO:0007669"/>
    <property type="project" value="UniProtKB-KW"/>
</dbReference>
<dbReference type="SMART" id="SM00338">
    <property type="entry name" value="BRLZ"/>
    <property type="match status" value="1"/>
</dbReference>
<reference evidence="11" key="1">
    <citation type="submission" date="2024-07" db="EMBL/GenBank/DDBJ databases">
        <title>Two chromosome-level genome assemblies of Korean endemic species Abeliophyllum distichum and Forsythia ovata (Oleaceae).</title>
        <authorList>
            <person name="Jang H."/>
        </authorList>
    </citation>
    <scope>NUCLEOTIDE SEQUENCE [LARGE SCALE GENOMIC DNA]</scope>
</reference>
<evidence type="ECO:0000256" key="7">
    <source>
        <dbReference type="SAM" id="Coils"/>
    </source>
</evidence>
<evidence type="ECO:0000256" key="1">
    <source>
        <dbReference type="ARBA" id="ARBA00004123"/>
    </source>
</evidence>
<accession>A0ABD1QZM1</accession>
<keyword evidence="3" id="KW-0805">Transcription regulation</keyword>
<keyword evidence="11" id="KW-1185">Reference proteome</keyword>
<keyword evidence="4" id="KW-0238">DNA-binding</keyword>
<comment type="caution">
    <text evidence="10">The sequence shown here is derived from an EMBL/GenBank/DDBJ whole genome shotgun (WGS) entry which is preliminary data.</text>
</comment>
<name>A0ABD1QZM1_9LAMI</name>